<evidence type="ECO:0000256" key="4">
    <source>
        <dbReference type="ARBA" id="ARBA00022692"/>
    </source>
</evidence>
<dbReference type="GO" id="GO:0005524">
    <property type="term" value="F:ATP binding"/>
    <property type="evidence" value="ECO:0007669"/>
    <property type="project" value="UniProtKB-KW"/>
</dbReference>
<dbReference type="InterPro" id="IPR013525">
    <property type="entry name" value="ABC2_TM"/>
</dbReference>
<dbReference type="OrthoDB" id="6512918at2759"/>
<evidence type="ECO:0000256" key="8">
    <source>
        <dbReference type="ARBA" id="ARBA00023136"/>
    </source>
</evidence>
<evidence type="ECO:0000313" key="11">
    <source>
        <dbReference type="EMBL" id="KFK34074.1"/>
    </source>
</evidence>
<keyword evidence="3" id="KW-0813">Transport</keyword>
<keyword evidence="7 9" id="KW-1133">Transmembrane helix</keyword>
<dbReference type="FunFam" id="3.40.50.300:FF:000665">
    <property type="entry name" value="ABC transporter A family member 2"/>
    <property type="match status" value="1"/>
</dbReference>
<protein>
    <recommendedName>
        <fullName evidence="10">ABC transporter domain-containing protein</fullName>
    </recommendedName>
</protein>
<dbReference type="InterPro" id="IPR017871">
    <property type="entry name" value="ABC_transporter-like_CS"/>
</dbReference>
<keyword evidence="8 9" id="KW-0472">Membrane</keyword>
<reference evidence="12" key="1">
    <citation type="journal article" date="2015" name="Nat. Plants">
        <title>Genome expansion of Arabis alpina linked with retrotransposition and reduced symmetric DNA methylation.</title>
        <authorList>
            <person name="Willing E.M."/>
            <person name="Rawat V."/>
            <person name="Mandakova T."/>
            <person name="Maumus F."/>
            <person name="James G.V."/>
            <person name="Nordstroem K.J."/>
            <person name="Becker C."/>
            <person name="Warthmann N."/>
            <person name="Chica C."/>
            <person name="Szarzynska B."/>
            <person name="Zytnicki M."/>
            <person name="Albani M.C."/>
            <person name="Kiefer C."/>
            <person name="Bergonzi S."/>
            <person name="Castaings L."/>
            <person name="Mateos J.L."/>
            <person name="Berns M.C."/>
            <person name="Bujdoso N."/>
            <person name="Piofczyk T."/>
            <person name="de Lorenzo L."/>
            <person name="Barrero-Sicilia C."/>
            <person name="Mateos I."/>
            <person name="Piednoel M."/>
            <person name="Hagmann J."/>
            <person name="Chen-Min-Tao R."/>
            <person name="Iglesias-Fernandez R."/>
            <person name="Schuster S.C."/>
            <person name="Alonso-Blanco C."/>
            <person name="Roudier F."/>
            <person name="Carbonero P."/>
            <person name="Paz-Ares J."/>
            <person name="Davis S.J."/>
            <person name="Pecinka A."/>
            <person name="Quesneville H."/>
            <person name="Colot V."/>
            <person name="Lysak M.A."/>
            <person name="Weigel D."/>
            <person name="Coupland G."/>
            <person name="Schneeberger K."/>
        </authorList>
    </citation>
    <scope>NUCLEOTIDE SEQUENCE [LARGE SCALE GENOMIC DNA]</scope>
    <source>
        <strain evidence="12">cv. Pajares</strain>
    </source>
</reference>
<dbReference type="PANTHER" id="PTHR19229">
    <property type="entry name" value="ATP-BINDING CASSETTE TRANSPORTER SUBFAMILY A ABCA"/>
    <property type="match status" value="1"/>
</dbReference>
<evidence type="ECO:0000256" key="7">
    <source>
        <dbReference type="ARBA" id="ARBA00022989"/>
    </source>
</evidence>
<feature type="domain" description="ABC transporter" evidence="10">
    <location>
        <begin position="571"/>
        <end position="808"/>
    </location>
</feature>
<feature type="transmembrane region" description="Helical" evidence="9">
    <location>
        <begin position="378"/>
        <end position="402"/>
    </location>
</feature>
<accession>A0A087GW22</accession>
<dbReference type="PROSITE" id="PS00211">
    <property type="entry name" value="ABC_TRANSPORTER_1"/>
    <property type="match status" value="2"/>
</dbReference>
<feature type="transmembrane region" description="Helical" evidence="9">
    <location>
        <begin position="1018"/>
        <end position="1046"/>
    </location>
</feature>
<feature type="transmembrane region" description="Helical" evidence="9">
    <location>
        <begin position="1058"/>
        <end position="1075"/>
    </location>
</feature>
<dbReference type="GO" id="GO:0016887">
    <property type="term" value="F:ATP hydrolysis activity"/>
    <property type="evidence" value="ECO:0007669"/>
    <property type="project" value="InterPro"/>
</dbReference>
<dbReference type="GO" id="GO:0016020">
    <property type="term" value="C:membrane"/>
    <property type="evidence" value="ECO:0007669"/>
    <property type="project" value="UniProtKB-SubCell"/>
</dbReference>
<dbReference type="SUPFAM" id="SSF52540">
    <property type="entry name" value="P-loop containing nucleoside triphosphate hydrolases"/>
    <property type="match status" value="2"/>
</dbReference>
<evidence type="ECO:0000256" key="6">
    <source>
        <dbReference type="ARBA" id="ARBA00022840"/>
    </source>
</evidence>
<dbReference type="GO" id="GO:0140359">
    <property type="term" value="F:ABC-type transporter activity"/>
    <property type="evidence" value="ECO:0007669"/>
    <property type="project" value="InterPro"/>
</dbReference>
<dbReference type="InterPro" id="IPR003593">
    <property type="entry name" value="AAA+_ATPase"/>
</dbReference>
<keyword evidence="12" id="KW-1185">Reference proteome</keyword>
<evidence type="ECO:0000313" key="12">
    <source>
        <dbReference type="Proteomes" id="UP000029120"/>
    </source>
</evidence>
<feature type="transmembrane region" description="Helical" evidence="9">
    <location>
        <begin position="975"/>
        <end position="998"/>
    </location>
</feature>
<keyword evidence="4 9" id="KW-0812">Transmembrane</keyword>
<keyword evidence="5" id="KW-0547">Nucleotide-binding</keyword>
<dbReference type="Pfam" id="PF12698">
    <property type="entry name" value="ABC2_membrane_3"/>
    <property type="match status" value="2"/>
</dbReference>
<dbReference type="eggNOG" id="KOG0059">
    <property type="taxonomic scope" value="Eukaryota"/>
</dbReference>
<feature type="transmembrane region" description="Helical" evidence="9">
    <location>
        <begin position="521"/>
        <end position="539"/>
    </location>
</feature>
<feature type="transmembrane region" description="Helical" evidence="9">
    <location>
        <begin position="447"/>
        <end position="467"/>
    </location>
</feature>
<dbReference type="OMA" id="MEFIELE"/>
<feature type="domain" description="ABC transporter" evidence="10">
    <location>
        <begin position="1177"/>
        <end position="1414"/>
    </location>
</feature>
<gene>
    <name evidence="11" type="ordered locus">AALP_Aa5g099200</name>
</gene>
<dbReference type="SMART" id="SM00382">
    <property type="entry name" value="AAA"/>
    <property type="match status" value="2"/>
</dbReference>
<dbReference type="FunFam" id="3.40.50.300:FF:000633">
    <property type="entry name" value="ABC transporter A family member 7"/>
    <property type="match status" value="1"/>
</dbReference>
<feature type="transmembrane region" description="Helical" evidence="9">
    <location>
        <begin position="1087"/>
        <end position="1108"/>
    </location>
</feature>
<feature type="transmembrane region" description="Helical" evidence="9">
    <location>
        <begin position="414"/>
        <end position="435"/>
    </location>
</feature>
<dbReference type="Proteomes" id="UP000029120">
    <property type="component" value="Chromosome 5"/>
</dbReference>
<evidence type="ECO:0000256" key="2">
    <source>
        <dbReference type="ARBA" id="ARBA00008526"/>
    </source>
</evidence>
<dbReference type="Pfam" id="PF00005">
    <property type="entry name" value="ABC_tran"/>
    <property type="match status" value="2"/>
</dbReference>
<evidence type="ECO:0000256" key="9">
    <source>
        <dbReference type="SAM" id="Phobius"/>
    </source>
</evidence>
<dbReference type="Pfam" id="PF24526">
    <property type="entry name" value="ABCA12_C"/>
    <property type="match status" value="1"/>
</dbReference>
<comment type="subcellular location">
    <subcellularLocation>
        <location evidence="1">Membrane</location>
        <topology evidence="1">Multi-pass membrane protein</topology>
    </subcellularLocation>
</comment>
<feature type="transmembrane region" description="Helical" evidence="9">
    <location>
        <begin position="34"/>
        <end position="52"/>
    </location>
</feature>
<dbReference type="Gene3D" id="3.40.50.300">
    <property type="entry name" value="P-loop containing nucleotide triphosphate hydrolases"/>
    <property type="match status" value="2"/>
</dbReference>
<dbReference type="Gramene" id="KFK34074">
    <property type="protein sequence ID" value="KFK34074"/>
    <property type="gene ID" value="AALP_AA5G099200"/>
</dbReference>
<proteinExistence type="inferred from homology"/>
<evidence type="ECO:0000256" key="5">
    <source>
        <dbReference type="ARBA" id="ARBA00022741"/>
    </source>
</evidence>
<comment type="similarity">
    <text evidence="2">Belongs to the ABC transporter superfamily. ABCA family. CPR flippase (TC 3.A.1.211) subfamily.</text>
</comment>
<dbReference type="CDD" id="cd03263">
    <property type="entry name" value="ABC_subfamily_A"/>
    <property type="match status" value="2"/>
</dbReference>
<dbReference type="PANTHER" id="PTHR19229:SF245">
    <property type="entry name" value="ABC TRANSPORTER DOMAIN-CONTAINING PROTEIN"/>
    <property type="match status" value="1"/>
</dbReference>
<dbReference type="EMBL" id="CM002873">
    <property type="protein sequence ID" value="KFK34074.1"/>
    <property type="molecule type" value="Genomic_DNA"/>
</dbReference>
<dbReference type="InterPro" id="IPR027417">
    <property type="entry name" value="P-loop_NTPase"/>
</dbReference>
<organism evidence="11 12">
    <name type="scientific">Arabis alpina</name>
    <name type="common">Alpine rock-cress</name>
    <dbReference type="NCBI Taxonomy" id="50452"/>
    <lineage>
        <taxon>Eukaryota</taxon>
        <taxon>Viridiplantae</taxon>
        <taxon>Streptophyta</taxon>
        <taxon>Embryophyta</taxon>
        <taxon>Tracheophyta</taxon>
        <taxon>Spermatophyta</taxon>
        <taxon>Magnoliopsida</taxon>
        <taxon>eudicotyledons</taxon>
        <taxon>Gunneridae</taxon>
        <taxon>Pentapetalae</taxon>
        <taxon>rosids</taxon>
        <taxon>malvids</taxon>
        <taxon>Brassicales</taxon>
        <taxon>Brassicaceae</taxon>
        <taxon>Arabideae</taxon>
        <taxon>Arabis</taxon>
    </lineage>
</organism>
<dbReference type="GO" id="GO:0005319">
    <property type="term" value="F:lipid transporter activity"/>
    <property type="evidence" value="ECO:0007669"/>
    <property type="project" value="TreeGrafter"/>
</dbReference>
<name>A0A087GW22_ARAAL</name>
<evidence type="ECO:0000259" key="10">
    <source>
        <dbReference type="PROSITE" id="PS50893"/>
    </source>
</evidence>
<sequence length="1497" mass="168984">MADLVPASFLTQANALFRKNLTFQRRNIWSNVRLIVIPLYLCVLLLGIQALFDTYVNNSADNRCGCQCIDHKNGDGKCEKKSCGLQYSSPKQVLYCASPNPQPLPPLLLIPKTPSESCTRTGSCPVTILVTGNNPSLGPTLSRNLLTNSFSPNSSELWLRNPAINVLGTTAEPDFTNNLDLGIHSHLPIFNIQPKCPPRTTFSFSFGQSPLKYKKEVRCVQGLSLWRNNSIEVSHEIFKGYQKGNHEEIINEVIAAFDLLDTERNNFNVTIWYNSTSKTKFLERYVKLVRVPRLVNLVSNAYLQYLLGPGTKMLFEFVKEMPKLETMLHVDAASLIGPLFFTWVILLLFPVILSSLVYEKQKRLRIIMKMHGLGDGPYWMISYAYFLAISTLYVICLVIFGSAVGLNFFRLNDYSIQFIFYFLCINLQISIAFLVSSAFSKVETASVATYIYVFGSGLLGMFLFQFLMEDISFPRRWIFVMELYPGFSLYRGLYEFSEYVSQGKRDGMKWKYFKGSGMDDVFYIIIVEWFLALIAAYYIDRVAVEMEKLDVVQEREKVEELMLEPSTRYAIVCDNLEKVYPGRDGNQPKMAVQGLSLAVPSGECFGMLGPNGAGKTSFINMMTGLLKPTSGSAFVRGLDICKDMDRAYTSMGVCPQHDLLWETLTGREHLFFYGRLKNLKGSDLNQAVEESLKSVNLFREGVADKPAGKYSGGMKRRLSVAISLIGNPKVVYMDEPSTGLDPASRMNLWTVIKHAKKHTAIILTTHSMEEAEFLCDRLGIFVDGRLKCIGNPKELKGRQTRSCLVTILVTGNNHSLGATLSQNLLTTSFVANSSDLFLRNLAYNVLGTTSEAQNTNHLDPEMRCVQGLNLWRNNSIEVNDEIFKGYQQGSHEVVAAYDLLDTDMNNFNVTIWFNSTNKINFQDRRIKFVRVPRSVNLVSNAYLQFLQGPGTKMLFDFVKEMPKQETRLRMDMASLIGPIFFTWAILLLFPVILTSLVYEKQQRLRIIMKMHGLGDGPYWMISYAYFLAISTLYIISLMVFGSAIGLKFFRFNDYCIQFIFYFLYINLQISIAFLVSSAFSKVETTSVVAYIYVFGSGLLGAFLFQFLIEELSFPRHWIFVMELYPGFSLYRGLYEFSIILLQMPISDVTLDMEKRDVTQERENVEKLMLEPSRRYAIVCDNLKKVYPGRDGNPPKMAIRGLSLAVASRECFGMLGPNGAGKTSFINTMTGLLKPTSGAAFVQGLDICKDMDKVYTSMGVCLQHDLLWETLTGREHLLFYGRLKNLKGSDLNQAVEESLKSVNLFHGGVDDKPAGKYSGGMKRRLSVAISLIGSPKVVYMDEPSTGLDPASRKNLWTVIKNAKKHTAIILTTHSMEEAEFLCDRLGIFVDGRLQCIGNPKELKGRYGGSYVFTMTTSSEHAQDVELLVQHFSPNAKKIYHIEGTQKFEIPKEQVRISDVFQAVEKAKNSFKVFAWGLADTTLEDVFIKVATGAQDSNV</sequence>
<feature type="transmembrane region" description="Helical" evidence="9">
    <location>
        <begin position="335"/>
        <end position="358"/>
    </location>
</feature>
<dbReference type="PROSITE" id="PS50893">
    <property type="entry name" value="ABC_TRANSPORTER_2"/>
    <property type="match status" value="2"/>
</dbReference>
<dbReference type="InterPro" id="IPR003439">
    <property type="entry name" value="ABC_transporter-like_ATP-bd"/>
</dbReference>
<evidence type="ECO:0000256" key="3">
    <source>
        <dbReference type="ARBA" id="ARBA00022448"/>
    </source>
</evidence>
<keyword evidence="6" id="KW-0067">ATP-binding</keyword>
<evidence type="ECO:0000256" key="1">
    <source>
        <dbReference type="ARBA" id="ARBA00004141"/>
    </source>
</evidence>
<dbReference type="InterPro" id="IPR026082">
    <property type="entry name" value="ABCA"/>
</dbReference>